<proteinExistence type="predicted"/>
<organism evidence="1 2">
    <name type="scientific">Dactylosporangium aurantiacum</name>
    <dbReference type="NCBI Taxonomy" id="35754"/>
    <lineage>
        <taxon>Bacteria</taxon>
        <taxon>Bacillati</taxon>
        <taxon>Actinomycetota</taxon>
        <taxon>Actinomycetes</taxon>
        <taxon>Micromonosporales</taxon>
        <taxon>Micromonosporaceae</taxon>
        <taxon>Dactylosporangium</taxon>
    </lineage>
</organism>
<dbReference type="AlphaFoldDB" id="A0A9Q9ING3"/>
<keyword evidence="2" id="KW-1185">Reference proteome</keyword>
<accession>A0A9Q9ING3</accession>
<dbReference type="Proteomes" id="UP001058003">
    <property type="component" value="Chromosome"/>
</dbReference>
<dbReference type="KEGG" id="daur:Daura_23650"/>
<name>A0A9Q9ING3_9ACTN</name>
<gene>
    <name evidence="1" type="ORF">Daura_23650</name>
</gene>
<reference evidence="1" key="1">
    <citation type="submission" date="2021-04" db="EMBL/GenBank/DDBJ databases">
        <title>Dactylosporangium aurantiacum NRRL B-8018 full assembly.</title>
        <authorList>
            <person name="Hartkoorn R.C."/>
            <person name="Beaudoing E."/>
            <person name="Hot D."/>
        </authorList>
    </citation>
    <scope>NUCLEOTIDE SEQUENCE</scope>
    <source>
        <strain evidence="1">NRRL B-8018</strain>
    </source>
</reference>
<evidence type="ECO:0000313" key="1">
    <source>
        <dbReference type="EMBL" id="UWZ58896.1"/>
    </source>
</evidence>
<dbReference type="EMBL" id="CP073767">
    <property type="protein sequence ID" value="UWZ58896.1"/>
    <property type="molecule type" value="Genomic_DNA"/>
</dbReference>
<sequence>MNYTDVRDHLPLRIERLFEPWSYELPRRRLELRTGGDRETGQRLCVVFYEVMAMQVRRSYRQLVIAEATDTAAIDRFAAVPERISHTVLRLAVGDDEHQGFVVCAALMLETVPFEPIPR</sequence>
<evidence type="ECO:0000313" key="2">
    <source>
        <dbReference type="Proteomes" id="UP001058003"/>
    </source>
</evidence>
<protein>
    <submittedName>
        <fullName evidence="1">Uncharacterized protein</fullName>
    </submittedName>
</protein>
<dbReference type="RefSeq" id="WP_033361554.1">
    <property type="nucleotide sequence ID" value="NZ_CP073767.1"/>
</dbReference>
<dbReference type="OrthoDB" id="5148951at2"/>